<feature type="transmembrane region" description="Helical" evidence="5">
    <location>
        <begin position="256"/>
        <end position="276"/>
    </location>
</feature>
<dbReference type="InterPro" id="IPR017452">
    <property type="entry name" value="GPCR_Rhodpsn_7TM"/>
</dbReference>
<gene>
    <name evidence="7" type="ORF">EDS130_LOCUS376</name>
    <name evidence="8" type="ORF">XAT740_LOCUS37210</name>
</gene>
<feature type="transmembrane region" description="Helical" evidence="5">
    <location>
        <begin position="121"/>
        <end position="141"/>
    </location>
</feature>
<feature type="transmembrane region" description="Helical" evidence="5">
    <location>
        <begin position="216"/>
        <end position="236"/>
    </location>
</feature>
<evidence type="ECO:0000313" key="7">
    <source>
        <dbReference type="EMBL" id="CAF0722337.1"/>
    </source>
</evidence>
<evidence type="ECO:0000256" key="5">
    <source>
        <dbReference type="SAM" id="Phobius"/>
    </source>
</evidence>
<evidence type="ECO:0000313" key="10">
    <source>
        <dbReference type="Proteomes" id="UP000663852"/>
    </source>
</evidence>
<feature type="transmembrane region" description="Helical" evidence="5">
    <location>
        <begin position="172"/>
        <end position="196"/>
    </location>
</feature>
<proteinExistence type="predicted"/>
<evidence type="ECO:0000256" key="3">
    <source>
        <dbReference type="ARBA" id="ARBA00022989"/>
    </source>
</evidence>
<dbReference type="Proteomes" id="UP000663828">
    <property type="component" value="Unassembled WGS sequence"/>
</dbReference>
<keyword evidence="2 5" id="KW-0812">Transmembrane</keyword>
<keyword evidence="9" id="KW-1185">Reference proteome</keyword>
<dbReference type="Pfam" id="PF00001">
    <property type="entry name" value="7tm_1"/>
    <property type="match status" value="1"/>
</dbReference>
<comment type="subcellular location">
    <subcellularLocation>
        <location evidence="1">Membrane</location>
    </subcellularLocation>
</comment>
<evidence type="ECO:0000313" key="8">
    <source>
        <dbReference type="EMBL" id="CAF1456946.1"/>
    </source>
</evidence>
<dbReference type="GO" id="GO:0016020">
    <property type="term" value="C:membrane"/>
    <property type="evidence" value="ECO:0007669"/>
    <property type="project" value="UniProtKB-SubCell"/>
</dbReference>
<dbReference type="AlphaFoldDB" id="A0A813MPN1"/>
<dbReference type="GO" id="GO:0004930">
    <property type="term" value="F:G protein-coupled receptor activity"/>
    <property type="evidence" value="ECO:0007669"/>
    <property type="project" value="InterPro"/>
</dbReference>
<feature type="transmembrane region" description="Helical" evidence="5">
    <location>
        <begin position="81"/>
        <end position="100"/>
    </location>
</feature>
<dbReference type="EMBL" id="CAJNOR010003889">
    <property type="protein sequence ID" value="CAF1456946.1"/>
    <property type="molecule type" value="Genomic_DNA"/>
</dbReference>
<dbReference type="Gene3D" id="1.20.1070.10">
    <property type="entry name" value="Rhodopsin 7-helix transmembrane proteins"/>
    <property type="match status" value="1"/>
</dbReference>
<evidence type="ECO:0000256" key="2">
    <source>
        <dbReference type="ARBA" id="ARBA00022692"/>
    </source>
</evidence>
<feature type="transmembrane region" description="Helical" evidence="5">
    <location>
        <begin position="6"/>
        <end position="27"/>
    </location>
</feature>
<evidence type="ECO:0000259" key="6">
    <source>
        <dbReference type="PROSITE" id="PS50262"/>
    </source>
</evidence>
<evidence type="ECO:0000256" key="4">
    <source>
        <dbReference type="ARBA" id="ARBA00023136"/>
    </source>
</evidence>
<dbReference type="EMBL" id="CAJNOJ010000001">
    <property type="protein sequence ID" value="CAF0722337.1"/>
    <property type="molecule type" value="Genomic_DNA"/>
</dbReference>
<evidence type="ECO:0000313" key="9">
    <source>
        <dbReference type="Proteomes" id="UP000663828"/>
    </source>
</evidence>
<sequence>MKGDVTSLVFLVIIQIISFTCTLYILFEFGKKRSQIRSLPNHLIAGLLLISAWSTTFDLPVTQFYFWTNAVPIKTPEACRFYNFALFSICGLNRMFMAFLSIERHFLVFHAQIYRTTRTRWLYHFVPLIIIILWIVIYSLVTDIIITCPQLHFRYSYFLCNYTCSILVPELLLFYVYFQVFFPTVVTIVAGVLLPIRFVMQKRSMQRFQWRQTRKLTIQTGLICAVYTISWAPYAIFLQLLSNDRVSLSDESISRFLIFGPYVTPLLTPFICFYTTPTPIKMFLSQQINRYCFRRHQNIVHPHNVTLNQLPANQ</sequence>
<keyword evidence="3 5" id="KW-1133">Transmembrane helix</keyword>
<comment type="caution">
    <text evidence="7">The sequence shown here is derived from an EMBL/GenBank/DDBJ whole genome shotgun (WGS) entry which is preliminary data.</text>
</comment>
<protein>
    <recommendedName>
        <fullName evidence="6">G-protein coupled receptors family 1 profile domain-containing protein</fullName>
    </recommendedName>
</protein>
<feature type="domain" description="G-protein coupled receptors family 1 profile" evidence="6">
    <location>
        <begin position="21"/>
        <end position="272"/>
    </location>
</feature>
<feature type="transmembrane region" description="Helical" evidence="5">
    <location>
        <begin position="39"/>
        <end position="61"/>
    </location>
</feature>
<keyword evidence="4 5" id="KW-0472">Membrane</keyword>
<reference evidence="7" key="1">
    <citation type="submission" date="2021-02" db="EMBL/GenBank/DDBJ databases">
        <authorList>
            <person name="Nowell W R."/>
        </authorList>
    </citation>
    <scope>NUCLEOTIDE SEQUENCE</scope>
</reference>
<dbReference type="PROSITE" id="PS50262">
    <property type="entry name" value="G_PROTEIN_RECEP_F1_2"/>
    <property type="match status" value="1"/>
</dbReference>
<dbReference type="InterPro" id="IPR000276">
    <property type="entry name" value="GPCR_Rhodpsn"/>
</dbReference>
<organism evidence="7 10">
    <name type="scientific">Adineta ricciae</name>
    <name type="common">Rotifer</name>
    <dbReference type="NCBI Taxonomy" id="249248"/>
    <lineage>
        <taxon>Eukaryota</taxon>
        <taxon>Metazoa</taxon>
        <taxon>Spiralia</taxon>
        <taxon>Gnathifera</taxon>
        <taxon>Rotifera</taxon>
        <taxon>Eurotatoria</taxon>
        <taxon>Bdelloidea</taxon>
        <taxon>Adinetida</taxon>
        <taxon>Adinetidae</taxon>
        <taxon>Adineta</taxon>
    </lineage>
</organism>
<dbReference type="SUPFAM" id="SSF81321">
    <property type="entry name" value="Family A G protein-coupled receptor-like"/>
    <property type="match status" value="1"/>
</dbReference>
<name>A0A813MPN1_ADIRI</name>
<evidence type="ECO:0000256" key="1">
    <source>
        <dbReference type="ARBA" id="ARBA00004370"/>
    </source>
</evidence>
<dbReference type="CDD" id="cd00637">
    <property type="entry name" value="7tm_classA_rhodopsin-like"/>
    <property type="match status" value="1"/>
</dbReference>
<dbReference type="Proteomes" id="UP000663852">
    <property type="component" value="Unassembled WGS sequence"/>
</dbReference>
<accession>A0A813MPN1</accession>
<dbReference type="OrthoDB" id="10016836at2759"/>